<evidence type="ECO:0000313" key="9">
    <source>
        <dbReference type="EMBL" id="KXJ85613.1"/>
    </source>
</evidence>
<name>A0A136IKY8_9PEZI</name>
<dbReference type="InterPro" id="IPR052360">
    <property type="entry name" value="Transcr_Regulatory_Proteins"/>
</dbReference>
<keyword evidence="10" id="KW-1185">Reference proteome</keyword>
<dbReference type="PROSITE" id="PS50048">
    <property type="entry name" value="ZN2_CY6_FUNGAL_2"/>
    <property type="match status" value="1"/>
</dbReference>
<organism evidence="9 10">
    <name type="scientific">Microdochium bolleyi</name>
    <dbReference type="NCBI Taxonomy" id="196109"/>
    <lineage>
        <taxon>Eukaryota</taxon>
        <taxon>Fungi</taxon>
        <taxon>Dikarya</taxon>
        <taxon>Ascomycota</taxon>
        <taxon>Pezizomycotina</taxon>
        <taxon>Sordariomycetes</taxon>
        <taxon>Xylariomycetidae</taxon>
        <taxon>Xylariales</taxon>
        <taxon>Microdochiaceae</taxon>
        <taxon>Microdochium</taxon>
    </lineage>
</organism>
<dbReference type="GO" id="GO:0003677">
    <property type="term" value="F:DNA binding"/>
    <property type="evidence" value="ECO:0007669"/>
    <property type="project" value="UniProtKB-KW"/>
</dbReference>
<dbReference type="GO" id="GO:0000981">
    <property type="term" value="F:DNA-binding transcription factor activity, RNA polymerase II-specific"/>
    <property type="evidence" value="ECO:0007669"/>
    <property type="project" value="InterPro"/>
</dbReference>
<dbReference type="EMBL" id="KQ964278">
    <property type="protein sequence ID" value="KXJ85613.1"/>
    <property type="molecule type" value="Genomic_DNA"/>
</dbReference>
<dbReference type="PROSITE" id="PS00463">
    <property type="entry name" value="ZN2_CY6_FUNGAL_1"/>
    <property type="match status" value="1"/>
</dbReference>
<reference evidence="10" key="1">
    <citation type="submission" date="2016-02" db="EMBL/GenBank/DDBJ databases">
        <title>Draft genome sequence of Microdochium bolleyi, a fungal endophyte of beachgrass.</title>
        <authorList>
            <consortium name="DOE Joint Genome Institute"/>
            <person name="David A.S."/>
            <person name="May G."/>
            <person name="Haridas S."/>
            <person name="Lim J."/>
            <person name="Wang M."/>
            <person name="Labutti K."/>
            <person name="Lipzen A."/>
            <person name="Barry K."/>
            <person name="Grigoriev I.V."/>
        </authorList>
    </citation>
    <scope>NUCLEOTIDE SEQUENCE [LARGE SCALE GENOMIC DNA]</scope>
    <source>
        <strain evidence="10">J235TASD1</strain>
    </source>
</reference>
<dbReference type="Proteomes" id="UP000070501">
    <property type="component" value="Unassembled WGS sequence"/>
</dbReference>
<feature type="compositionally biased region" description="Low complexity" evidence="7">
    <location>
        <begin position="563"/>
        <end position="606"/>
    </location>
</feature>
<dbReference type="PANTHER" id="PTHR36206:SF16">
    <property type="entry name" value="TRANSCRIPTION FACTOR DOMAIN-CONTAINING PROTEIN-RELATED"/>
    <property type="match status" value="1"/>
</dbReference>
<evidence type="ECO:0000256" key="2">
    <source>
        <dbReference type="ARBA" id="ARBA00022833"/>
    </source>
</evidence>
<dbReference type="InterPro" id="IPR021858">
    <property type="entry name" value="Fun_TF"/>
</dbReference>
<dbReference type="STRING" id="196109.A0A136IKY8"/>
<gene>
    <name evidence="9" type="ORF">Micbo1qcDRAFT_141383</name>
</gene>
<dbReference type="InterPro" id="IPR036864">
    <property type="entry name" value="Zn2-C6_fun-type_DNA-bd_sf"/>
</dbReference>
<keyword evidence="4" id="KW-0238">DNA-binding</keyword>
<evidence type="ECO:0000256" key="6">
    <source>
        <dbReference type="ARBA" id="ARBA00023242"/>
    </source>
</evidence>
<feature type="domain" description="Zn(2)-C6 fungal-type" evidence="8">
    <location>
        <begin position="12"/>
        <end position="40"/>
    </location>
</feature>
<feature type="compositionally biased region" description="Polar residues" evidence="7">
    <location>
        <begin position="242"/>
        <end position="251"/>
    </location>
</feature>
<accession>A0A136IKY8</accession>
<proteinExistence type="predicted"/>
<keyword evidence="1" id="KW-0479">Metal-binding</keyword>
<dbReference type="Pfam" id="PF11951">
    <property type="entry name" value="Fungal_trans_2"/>
    <property type="match status" value="1"/>
</dbReference>
<protein>
    <recommendedName>
        <fullName evidence="8">Zn(2)-C6 fungal-type domain-containing protein</fullName>
    </recommendedName>
</protein>
<dbReference type="InterPro" id="IPR001138">
    <property type="entry name" value="Zn2Cys6_DnaBD"/>
</dbReference>
<keyword evidence="6" id="KW-0539">Nucleus</keyword>
<sequence>MVRKGISKVRTGCLTCKSRKVKCDEAKPACERCVKAGRQCDGYAPPRTGDPELVGWHRPRSLLALAEDPAEARALQYYCQAAGPVMSGAIDPDFWSRLVYQFSSFEPAVRHSVVSISSLYEMLRQNPQGPMAVLDDSSLALGHYNAAIAQLRQSDNQPLIVLACLLFICIEVLQDNAAIAIQHCRHGILLLNTIADRYPWIREFLVPIFRRMTLLPLFFGSFPQDFPVPVPIPARDDRHHNTAATDDNGPSSIPHPAFKSLPEARDHMWECMIHSMQLVRLSEPYRQLDNGGDAPPPPPPQPDHLLAAQAASQAQLDRWHASWQGLMSRPQTDDDALTTRRLMRVNISIRYAVCRIWTATALDATETCYDAYADVFRRCVVQAAAFRHSLPAQWHAAKRQIKFMLEMGYAPMLYFIAVKCRDLDLRLQALQLMLLLGSPRENLWDVSLMYARGLRIIEAEHGVVLDHEQDPSPVKDGPAVLTPAVCPGLPPEEWRVRGLWTDYRSEQIVQLGAVALGLSGDGGVVTAGSMRVGDPSWTASPASSGTDPVPAVGAPTVTERLSRTGARGATSTTTSSYSESSTGGSISSCCTSPASAPSPTAVAGSAQENGGAGRGSASPGKPDDRPESVAATPKTTTKAPRVARQPIRHLFPWNTLTIDDPPANAFGPMRHFSV</sequence>
<feature type="region of interest" description="Disordered" evidence="7">
    <location>
        <begin position="233"/>
        <end position="257"/>
    </location>
</feature>
<feature type="compositionally biased region" description="Polar residues" evidence="7">
    <location>
        <begin position="537"/>
        <end position="546"/>
    </location>
</feature>
<keyword evidence="2" id="KW-0862">Zinc</keyword>
<evidence type="ECO:0000256" key="7">
    <source>
        <dbReference type="SAM" id="MobiDB-lite"/>
    </source>
</evidence>
<evidence type="ECO:0000256" key="1">
    <source>
        <dbReference type="ARBA" id="ARBA00022723"/>
    </source>
</evidence>
<evidence type="ECO:0000313" key="10">
    <source>
        <dbReference type="Proteomes" id="UP000070501"/>
    </source>
</evidence>
<feature type="region of interest" description="Disordered" evidence="7">
    <location>
        <begin position="536"/>
        <end position="645"/>
    </location>
</feature>
<dbReference type="SMART" id="SM00066">
    <property type="entry name" value="GAL4"/>
    <property type="match status" value="1"/>
</dbReference>
<evidence type="ECO:0000259" key="8">
    <source>
        <dbReference type="PROSITE" id="PS50048"/>
    </source>
</evidence>
<dbReference type="PRINTS" id="PR00755">
    <property type="entry name" value="AFLATOXINBRP"/>
</dbReference>
<dbReference type="CDD" id="cd00067">
    <property type="entry name" value="GAL4"/>
    <property type="match status" value="1"/>
</dbReference>
<dbReference type="Gene3D" id="4.10.240.10">
    <property type="entry name" value="Zn(2)-C6 fungal-type DNA-binding domain"/>
    <property type="match status" value="1"/>
</dbReference>
<evidence type="ECO:0000256" key="3">
    <source>
        <dbReference type="ARBA" id="ARBA00023015"/>
    </source>
</evidence>
<dbReference type="GO" id="GO:0008270">
    <property type="term" value="F:zinc ion binding"/>
    <property type="evidence" value="ECO:0007669"/>
    <property type="project" value="InterPro"/>
</dbReference>
<dbReference type="AlphaFoldDB" id="A0A136IKY8"/>
<dbReference type="Pfam" id="PF00172">
    <property type="entry name" value="Zn_clus"/>
    <property type="match status" value="1"/>
</dbReference>
<evidence type="ECO:0000256" key="5">
    <source>
        <dbReference type="ARBA" id="ARBA00023163"/>
    </source>
</evidence>
<dbReference type="OrthoDB" id="2593732at2759"/>
<dbReference type="SUPFAM" id="SSF57701">
    <property type="entry name" value="Zn2/Cys6 DNA-binding domain"/>
    <property type="match status" value="1"/>
</dbReference>
<dbReference type="InParanoid" id="A0A136IKY8"/>
<evidence type="ECO:0000256" key="4">
    <source>
        <dbReference type="ARBA" id="ARBA00023125"/>
    </source>
</evidence>
<feature type="compositionally biased region" description="Low complexity" evidence="7">
    <location>
        <begin position="630"/>
        <end position="640"/>
    </location>
</feature>
<keyword evidence="5" id="KW-0804">Transcription</keyword>
<keyword evidence="3" id="KW-0805">Transcription regulation</keyword>
<dbReference type="PANTHER" id="PTHR36206">
    <property type="entry name" value="ASPERCRYPTIN BIOSYNTHESIS CLUSTER-SPECIFIC TRANSCRIPTION REGULATOR ATNN-RELATED"/>
    <property type="match status" value="1"/>
</dbReference>